<proteinExistence type="predicted"/>
<reference evidence="3" key="1">
    <citation type="submission" date="2009-09" db="EMBL/GenBank/DDBJ databases">
        <title>The complete genome of Kribbella flavida DSM 17836.</title>
        <authorList>
            <consortium name="US DOE Joint Genome Institute (JGI-PGF)"/>
            <person name="Lucas S."/>
            <person name="Copeland A."/>
            <person name="Lapidus A."/>
            <person name="Glavina del Rio T."/>
            <person name="Dalin E."/>
            <person name="Tice H."/>
            <person name="Bruce D."/>
            <person name="Goodwin L."/>
            <person name="Pitluck S."/>
            <person name="Kyrpides N."/>
            <person name="Mavromatis K."/>
            <person name="Ivanova N."/>
            <person name="Saunders E."/>
            <person name="Brettin T."/>
            <person name="Detter J.C."/>
            <person name="Han C."/>
            <person name="Larimer F."/>
            <person name="Land M."/>
            <person name="Hauser L."/>
            <person name="Markowitz V."/>
            <person name="Cheng J.-F."/>
            <person name="Hugenholtz P."/>
            <person name="Woyke T."/>
            <person name="Wu D."/>
            <person name="Pukall R."/>
            <person name="Klenk H.-P."/>
            <person name="Eisen J.A."/>
        </authorList>
    </citation>
    <scope>NUCLEOTIDE SEQUENCE [LARGE SCALE GENOMIC DNA]</scope>
    <source>
        <strain evidence="3">DSM 17836 / JCM 10339 / NBRC 14399</strain>
    </source>
</reference>
<keyword evidence="1" id="KW-1133">Transmembrane helix</keyword>
<evidence type="ECO:0000313" key="2">
    <source>
        <dbReference type="EMBL" id="ADB31158.1"/>
    </source>
</evidence>
<feature type="transmembrane region" description="Helical" evidence="1">
    <location>
        <begin position="6"/>
        <end position="29"/>
    </location>
</feature>
<dbReference type="AlphaFoldDB" id="D2PS34"/>
<keyword evidence="1" id="KW-0472">Membrane</keyword>
<keyword evidence="1" id="KW-0812">Transmembrane</keyword>
<sequence>MADPPVWSAVLESVTTAGTMAIAVGVAVVEARRANAANKERDALLAEQNAERHRSTAKLVSSWVEQSYTPNENGTAYVQQIHAHIINESNDPVFNVEASIYLTSPVPGEHPPVILGSLSIPRIIPILPPRRELIYDLTLPLMPHRQEEIGVQPKVPGILLLFTDPNDVRWVRELDGRLVLSERRQAELVESEDDEGAERQVGMLDEANPFAIVCGFIHTVTREDIPASDALRELRKILAPEAKGWEGLDANGISQLRADLAGYNPANHVTYPARRVAYVRLVAVGDPDKLHFVQQGEPLFHPTKVITLILSGDRGWRIFSFGGGGTEPDRILFPKRTL</sequence>
<keyword evidence="3" id="KW-1185">Reference proteome</keyword>
<name>D2PS34_KRIFD</name>
<gene>
    <name evidence="2" type="ordered locus">Kfla_2076</name>
</gene>
<protein>
    <submittedName>
        <fullName evidence="2">Uncharacterized protein</fullName>
    </submittedName>
</protein>
<reference evidence="2 3" key="2">
    <citation type="journal article" date="2010" name="Stand. Genomic Sci.">
        <title>Complete genome sequence of Kribbella flavida type strain (IFO 14399).</title>
        <authorList>
            <person name="Pukall R."/>
            <person name="Lapidus A."/>
            <person name="Glavina Del Rio T."/>
            <person name="Copeland A."/>
            <person name="Tice H."/>
            <person name="Cheng J.-F."/>
            <person name="Lucas S."/>
            <person name="Chen F."/>
            <person name="Nolan M."/>
            <person name="LaButti K."/>
            <person name="Pati A."/>
            <person name="Ivanova N."/>
            <person name="Mavrommatis K."/>
            <person name="Mikhailova N."/>
            <person name="Pitluck S."/>
            <person name="Bruce D."/>
            <person name="Goodwin L."/>
            <person name="Land M."/>
            <person name="Hauser L."/>
            <person name="Chang Y.-J."/>
            <person name="Jeffries C.D."/>
            <person name="Chen A."/>
            <person name="Palaniappan K."/>
            <person name="Chain P."/>
            <person name="Rohde M."/>
            <person name="Goeker M."/>
            <person name="Bristow J."/>
            <person name="Eisen J.A."/>
            <person name="Markowitz V."/>
            <person name="Hugenholtz P."/>
            <person name="Kyrpides N.C."/>
            <person name="Klenk H.-P."/>
            <person name="Brettin T."/>
        </authorList>
    </citation>
    <scope>NUCLEOTIDE SEQUENCE [LARGE SCALE GENOMIC DNA]</scope>
    <source>
        <strain evidence="3">DSM 17836 / JCM 10339 / NBRC 14399</strain>
    </source>
</reference>
<dbReference type="KEGG" id="kfl:Kfla_2076"/>
<evidence type="ECO:0000313" key="3">
    <source>
        <dbReference type="Proteomes" id="UP000007967"/>
    </source>
</evidence>
<accession>D2PS34</accession>
<dbReference type="eggNOG" id="ENOG502ZNDR">
    <property type="taxonomic scope" value="Bacteria"/>
</dbReference>
<organism evidence="2 3">
    <name type="scientific">Kribbella flavida (strain DSM 17836 / JCM 10339 / NBRC 14399)</name>
    <dbReference type="NCBI Taxonomy" id="479435"/>
    <lineage>
        <taxon>Bacteria</taxon>
        <taxon>Bacillati</taxon>
        <taxon>Actinomycetota</taxon>
        <taxon>Actinomycetes</taxon>
        <taxon>Propionibacteriales</taxon>
        <taxon>Kribbellaceae</taxon>
        <taxon>Kribbella</taxon>
    </lineage>
</organism>
<dbReference type="Proteomes" id="UP000007967">
    <property type="component" value="Chromosome"/>
</dbReference>
<dbReference type="RefSeq" id="WP_012919714.1">
    <property type="nucleotide sequence ID" value="NC_013729.1"/>
</dbReference>
<dbReference type="HOGENOM" id="CLU_820806_0_0_11"/>
<dbReference type="OrthoDB" id="5126014at2"/>
<dbReference type="EMBL" id="CP001736">
    <property type="protein sequence ID" value="ADB31158.1"/>
    <property type="molecule type" value="Genomic_DNA"/>
</dbReference>
<evidence type="ECO:0000256" key="1">
    <source>
        <dbReference type="SAM" id="Phobius"/>
    </source>
</evidence>